<keyword evidence="3" id="KW-1185">Reference proteome</keyword>
<keyword evidence="1" id="KW-0812">Transmembrane</keyword>
<dbReference type="Proteomes" id="UP000521032">
    <property type="component" value="Unassembled WGS sequence"/>
</dbReference>
<dbReference type="AlphaFoldDB" id="A0A6V7RNS0"/>
<gene>
    <name evidence="2" type="ORF">JEOSCH030_01790</name>
</gene>
<name>A0A6V7RNS0_9BACL</name>
<proteinExistence type="predicted"/>
<keyword evidence="1" id="KW-0472">Membrane</keyword>
<protein>
    <submittedName>
        <fullName evidence="2">Uncharacterized protein</fullName>
    </submittedName>
</protein>
<organism evidence="2 3">
    <name type="scientific">Phocicoccus schoeneichii</name>
    <dbReference type="NCBI Taxonomy" id="1812261"/>
    <lineage>
        <taxon>Bacteria</taxon>
        <taxon>Bacillati</taxon>
        <taxon>Bacillota</taxon>
        <taxon>Bacilli</taxon>
        <taxon>Bacillales</taxon>
        <taxon>Salinicoccaceae</taxon>
        <taxon>Phocicoccus</taxon>
    </lineage>
</organism>
<feature type="transmembrane region" description="Helical" evidence="1">
    <location>
        <begin position="5"/>
        <end position="21"/>
    </location>
</feature>
<evidence type="ECO:0000256" key="1">
    <source>
        <dbReference type="SAM" id="Phobius"/>
    </source>
</evidence>
<dbReference type="EMBL" id="CAJEWE010000011">
    <property type="protein sequence ID" value="CAD2080067.1"/>
    <property type="molecule type" value="Genomic_DNA"/>
</dbReference>
<reference evidence="2 3" key="1">
    <citation type="submission" date="2020-07" db="EMBL/GenBank/DDBJ databases">
        <authorList>
            <person name="Criscuolo A."/>
        </authorList>
    </citation>
    <scope>NUCLEOTIDE SEQUENCE [LARGE SCALE GENOMIC DNA]</scope>
    <source>
        <strain evidence="3">CIP 111030</strain>
    </source>
</reference>
<evidence type="ECO:0000313" key="2">
    <source>
        <dbReference type="EMBL" id="CAD2080067.1"/>
    </source>
</evidence>
<accession>A0A6V7RNS0</accession>
<comment type="caution">
    <text evidence="2">The sequence shown here is derived from an EMBL/GenBank/DDBJ whole genome shotgun (WGS) entry which is preliminary data.</text>
</comment>
<keyword evidence="1" id="KW-1133">Transmembrane helix</keyword>
<evidence type="ECO:0000313" key="3">
    <source>
        <dbReference type="Proteomes" id="UP000521032"/>
    </source>
</evidence>
<feature type="transmembrane region" description="Helical" evidence="1">
    <location>
        <begin position="53"/>
        <end position="75"/>
    </location>
</feature>
<feature type="transmembrane region" description="Helical" evidence="1">
    <location>
        <begin position="27"/>
        <end position="46"/>
    </location>
</feature>
<dbReference type="RefSeq" id="WP_186088568.1">
    <property type="nucleotide sequence ID" value="NZ_BMDB01000004.1"/>
</dbReference>
<sequence>MYILAYSILTPLIAVFLPMVLNNENGWLITILMSMLGIIFSVTNLIEKRDKIAIIVLVANIGVFIYSIFATINYWTN</sequence>